<feature type="compositionally biased region" description="Basic and acidic residues" evidence="2">
    <location>
        <begin position="8"/>
        <end position="29"/>
    </location>
</feature>
<keyword evidence="1" id="KW-0863">Zinc-finger</keyword>
<feature type="compositionally biased region" description="Basic and acidic residues" evidence="2">
    <location>
        <begin position="170"/>
        <end position="192"/>
    </location>
</feature>
<evidence type="ECO:0000313" key="5">
    <source>
        <dbReference type="Proteomes" id="UP000683360"/>
    </source>
</evidence>
<dbReference type="GO" id="GO:0003676">
    <property type="term" value="F:nucleic acid binding"/>
    <property type="evidence" value="ECO:0007669"/>
    <property type="project" value="InterPro"/>
</dbReference>
<dbReference type="AlphaFoldDB" id="A0A8S3SKZ3"/>
<dbReference type="Proteomes" id="UP000683360">
    <property type="component" value="Unassembled WGS sequence"/>
</dbReference>
<dbReference type="OrthoDB" id="6159665at2759"/>
<dbReference type="GO" id="GO:0008270">
    <property type="term" value="F:zinc ion binding"/>
    <property type="evidence" value="ECO:0007669"/>
    <property type="project" value="UniProtKB-KW"/>
</dbReference>
<gene>
    <name evidence="4" type="ORF">MEDL_34395</name>
</gene>
<keyword evidence="1" id="KW-0479">Metal-binding</keyword>
<dbReference type="Pfam" id="PF00098">
    <property type="entry name" value="zf-CCHC"/>
    <property type="match status" value="1"/>
</dbReference>
<comment type="caution">
    <text evidence="4">The sequence shown here is derived from an EMBL/GenBank/DDBJ whole genome shotgun (WGS) entry which is preliminary data.</text>
</comment>
<feature type="compositionally biased region" description="Polar residues" evidence="2">
    <location>
        <begin position="160"/>
        <end position="169"/>
    </location>
</feature>
<evidence type="ECO:0000256" key="1">
    <source>
        <dbReference type="PROSITE-ProRule" id="PRU00047"/>
    </source>
</evidence>
<dbReference type="InterPro" id="IPR036875">
    <property type="entry name" value="Znf_CCHC_sf"/>
</dbReference>
<organism evidence="4 5">
    <name type="scientific">Mytilus edulis</name>
    <name type="common">Blue mussel</name>
    <dbReference type="NCBI Taxonomy" id="6550"/>
    <lineage>
        <taxon>Eukaryota</taxon>
        <taxon>Metazoa</taxon>
        <taxon>Spiralia</taxon>
        <taxon>Lophotrochozoa</taxon>
        <taxon>Mollusca</taxon>
        <taxon>Bivalvia</taxon>
        <taxon>Autobranchia</taxon>
        <taxon>Pteriomorphia</taxon>
        <taxon>Mytilida</taxon>
        <taxon>Mytiloidea</taxon>
        <taxon>Mytilidae</taxon>
        <taxon>Mytilinae</taxon>
        <taxon>Mytilus</taxon>
    </lineage>
</organism>
<dbReference type="InterPro" id="IPR001878">
    <property type="entry name" value="Znf_CCHC"/>
</dbReference>
<dbReference type="SMART" id="SM00343">
    <property type="entry name" value="ZnF_C2HC"/>
    <property type="match status" value="1"/>
</dbReference>
<keyword evidence="5" id="KW-1185">Reference proteome</keyword>
<evidence type="ECO:0000259" key="3">
    <source>
        <dbReference type="PROSITE" id="PS50158"/>
    </source>
</evidence>
<feature type="region of interest" description="Disordered" evidence="2">
    <location>
        <begin position="1"/>
        <end position="29"/>
    </location>
</feature>
<keyword evidence="1" id="KW-0862">Zinc</keyword>
<dbReference type="EMBL" id="CAJPWZ010001674">
    <property type="protein sequence ID" value="CAG2221033.1"/>
    <property type="molecule type" value="Genomic_DNA"/>
</dbReference>
<feature type="region of interest" description="Disordered" evidence="2">
    <location>
        <begin position="127"/>
        <end position="203"/>
    </location>
</feature>
<dbReference type="PROSITE" id="PS50158">
    <property type="entry name" value="ZF_CCHC"/>
    <property type="match status" value="1"/>
</dbReference>
<feature type="compositionally biased region" description="Basic and acidic residues" evidence="2">
    <location>
        <begin position="135"/>
        <end position="146"/>
    </location>
</feature>
<name>A0A8S3SKZ3_MYTED</name>
<protein>
    <recommendedName>
        <fullName evidence="3">CCHC-type domain-containing protein</fullName>
    </recommendedName>
</protein>
<evidence type="ECO:0000313" key="4">
    <source>
        <dbReference type="EMBL" id="CAG2221033.1"/>
    </source>
</evidence>
<evidence type="ECO:0000256" key="2">
    <source>
        <dbReference type="SAM" id="MobiDB-lite"/>
    </source>
</evidence>
<accession>A0A8S3SKZ3</accession>
<dbReference type="Gene3D" id="4.10.60.10">
    <property type="entry name" value="Zinc finger, CCHC-type"/>
    <property type="match status" value="1"/>
</dbReference>
<dbReference type="SUPFAM" id="SSF57756">
    <property type="entry name" value="Retrovirus zinc finger-like domains"/>
    <property type="match status" value="1"/>
</dbReference>
<proteinExistence type="predicted"/>
<reference evidence="4" key="1">
    <citation type="submission" date="2021-03" db="EMBL/GenBank/DDBJ databases">
        <authorList>
            <person name="Bekaert M."/>
        </authorList>
    </citation>
    <scope>NUCLEOTIDE SEQUENCE</scope>
</reference>
<feature type="domain" description="CCHC-type" evidence="3">
    <location>
        <begin position="216"/>
        <end position="232"/>
    </location>
</feature>
<sequence>MSDEEDFSHEPDVRDTPSRAVPRSDEHFSPEDALSLFSTKLDAALSRQKKEIVSEIDHKLSTQAFENTNRPATPHPEIQTKSFIERGSLEAALKLLGSREKALEERNKVIRIADKYGWDVVEEYMDDPLTDNSEDATKLRQAESRAKAKRRDKACDKQRTSPYSRSNEFGNDKGNSDLFRRPGTSHPEDSFKGRSSNNSQNVYSQSEYYGGKKSDKCFYCNAEGHFAYQCPKKASRLQSGKQF</sequence>